<reference evidence="2" key="1">
    <citation type="submission" date="2016-08" db="EMBL/GenBank/DDBJ databases">
        <title>Population biology and virulence potential of Burkholderia ubonensis.</title>
        <authorList>
            <person name="Price E.P."/>
            <person name="Currie B.J."/>
            <person name="Wagner D.M."/>
        </authorList>
    </citation>
    <scope>NUCLEOTIDE SEQUENCE [LARGE SCALE GENOMIC DNA]</scope>
    <source>
        <strain evidence="2">MSMB0103</strain>
    </source>
</reference>
<dbReference type="EMBL" id="MEAU01000001">
    <property type="protein sequence ID" value="OJA51014.1"/>
    <property type="molecule type" value="Genomic_DNA"/>
</dbReference>
<sequence>MRLPVAVLPPEAEQPLLLQQSMDKIPISLTLAAVRTRGQWLQQSEFELSSGLRMHIEYVRDDGVDALVLPVPHIATELEEMHP</sequence>
<dbReference type="AlphaFoldDB" id="A0ABD6QAP5"/>
<dbReference type="Proteomes" id="UP000183667">
    <property type="component" value="Unassembled WGS sequence"/>
</dbReference>
<evidence type="ECO:0008006" key="3">
    <source>
        <dbReference type="Google" id="ProtNLM"/>
    </source>
</evidence>
<evidence type="ECO:0000313" key="2">
    <source>
        <dbReference type="Proteomes" id="UP000183667"/>
    </source>
</evidence>
<gene>
    <name evidence="1" type="ORF">BGV66_00945</name>
</gene>
<evidence type="ECO:0000313" key="1">
    <source>
        <dbReference type="EMBL" id="OJA51014.1"/>
    </source>
</evidence>
<accession>A0ABD6QAP5</accession>
<organism evidence="1 2">
    <name type="scientific">Burkholderia ubonensis</name>
    <dbReference type="NCBI Taxonomy" id="101571"/>
    <lineage>
        <taxon>Bacteria</taxon>
        <taxon>Pseudomonadati</taxon>
        <taxon>Pseudomonadota</taxon>
        <taxon>Betaproteobacteria</taxon>
        <taxon>Burkholderiales</taxon>
        <taxon>Burkholderiaceae</taxon>
        <taxon>Burkholderia</taxon>
        <taxon>Burkholderia cepacia complex</taxon>
    </lineage>
</organism>
<name>A0ABD6QAP5_9BURK</name>
<protein>
    <recommendedName>
        <fullName evidence="3">LysR substrate-binding domain-containing protein</fullName>
    </recommendedName>
</protein>
<proteinExistence type="predicted"/>
<comment type="caution">
    <text evidence="1">The sequence shown here is derived from an EMBL/GenBank/DDBJ whole genome shotgun (WGS) entry which is preliminary data.</text>
</comment>